<dbReference type="GO" id="GO:0003723">
    <property type="term" value="F:RNA binding"/>
    <property type="evidence" value="ECO:0007669"/>
    <property type="project" value="TreeGrafter"/>
</dbReference>
<organism evidence="3 4">
    <name type="scientific">Mortierella alpina</name>
    <name type="common">Oleaginous fungus</name>
    <name type="synonym">Mortierella renispora</name>
    <dbReference type="NCBI Taxonomy" id="64518"/>
    <lineage>
        <taxon>Eukaryota</taxon>
        <taxon>Fungi</taxon>
        <taxon>Fungi incertae sedis</taxon>
        <taxon>Mucoromycota</taxon>
        <taxon>Mortierellomycotina</taxon>
        <taxon>Mortierellomycetes</taxon>
        <taxon>Mortierellales</taxon>
        <taxon>Mortierellaceae</taxon>
        <taxon>Mortierella</taxon>
    </lineage>
</organism>
<feature type="compositionally biased region" description="Basic and acidic residues" evidence="1">
    <location>
        <begin position="677"/>
        <end position="693"/>
    </location>
</feature>
<accession>A0A9P6LZW3</accession>
<evidence type="ECO:0000259" key="2">
    <source>
        <dbReference type="PROSITE" id="PS50174"/>
    </source>
</evidence>
<feature type="region of interest" description="Disordered" evidence="1">
    <location>
        <begin position="587"/>
        <end position="787"/>
    </location>
</feature>
<dbReference type="Proteomes" id="UP000738359">
    <property type="component" value="Unassembled WGS sequence"/>
</dbReference>
<dbReference type="InterPro" id="IPR011666">
    <property type="entry name" value="DUF1604"/>
</dbReference>
<gene>
    <name evidence="3" type="ORF">BGZ70_009867</name>
</gene>
<dbReference type="Pfam" id="PF26093">
    <property type="entry name" value="HTH_TGH"/>
    <property type="match status" value="1"/>
</dbReference>
<feature type="domain" description="G-patch" evidence="2">
    <location>
        <begin position="130"/>
        <end position="150"/>
    </location>
</feature>
<evidence type="ECO:0000256" key="1">
    <source>
        <dbReference type="SAM" id="MobiDB-lite"/>
    </source>
</evidence>
<reference evidence="3" key="1">
    <citation type="journal article" date="2020" name="Fungal Divers.">
        <title>Resolving the Mortierellaceae phylogeny through synthesis of multi-gene phylogenetics and phylogenomics.</title>
        <authorList>
            <person name="Vandepol N."/>
            <person name="Liber J."/>
            <person name="Desiro A."/>
            <person name="Na H."/>
            <person name="Kennedy M."/>
            <person name="Barry K."/>
            <person name="Grigoriev I.V."/>
            <person name="Miller A.N."/>
            <person name="O'Donnell K."/>
            <person name="Stajich J.E."/>
            <person name="Bonito G."/>
        </authorList>
    </citation>
    <scope>NUCLEOTIDE SEQUENCE</scope>
    <source>
        <strain evidence="3">CK1249</strain>
    </source>
</reference>
<feature type="compositionally biased region" description="Basic and acidic residues" evidence="1">
    <location>
        <begin position="273"/>
        <end position="284"/>
    </location>
</feature>
<feature type="region of interest" description="Disordered" evidence="1">
    <location>
        <begin position="154"/>
        <end position="174"/>
    </location>
</feature>
<dbReference type="GO" id="GO:0005634">
    <property type="term" value="C:nucleus"/>
    <property type="evidence" value="ECO:0007669"/>
    <property type="project" value="TreeGrafter"/>
</dbReference>
<feature type="compositionally biased region" description="Polar residues" evidence="1">
    <location>
        <begin position="718"/>
        <end position="728"/>
    </location>
</feature>
<dbReference type="AlphaFoldDB" id="A0A9P6LZW3"/>
<dbReference type="Pfam" id="PF01585">
    <property type="entry name" value="G-patch"/>
    <property type="match status" value="1"/>
</dbReference>
<dbReference type="Pfam" id="PF07713">
    <property type="entry name" value="DUF1604"/>
    <property type="match status" value="1"/>
</dbReference>
<dbReference type="GO" id="GO:0006397">
    <property type="term" value="P:mRNA processing"/>
    <property type="evidence" value="ECO:0007669"/>
    <property type="project" value="InterPro"/>
</dbReference>
<dbReference type="EMBL" id="JAAAHY010000837">
    <property type="protein sequence ID" value="KAF9956467.1"/>
    <property type="molecule type" value="Genomic_DNA"/>
</dbReference>
<dbReference type="PROSITE" id="PS50174">
    <property type="entry name" value="G_PATCH"/>
    <property type="match status" value="1"/>
</dbReference>
<feature type="region of interest" description="Disordered" evidence="1">
    <location>
        <begin position="801"/>
        <end position="839"/>
    </location>
</feature>
<protein>
    <recommendedName>
        <fullName evidence="2">G-patch domain-containing protein</fullName>
    </recommendedName>
</protein>
<feature type="non-terminal residue" evidence="3">
    <location>
        <position position="839"/>
    </location>
</feature>
<feature type="region of interest" description="Disordered" evidence="1">
    <location>
        <begin position="30"/>
        <end position="71"/>
    </location>
</feature>
<dbReference type="PANTHER" id="PTHR13384:SF19">
    <property type="entry name" value="G PATCH DOMAIN-CONTAINING PROTEIN 1"/>
    <property type="match status" value="1"/>
</dbReference>
<dbReference type="OrthoDB" id="20507at2759"/>
<dbReference type="PANTHER" id="PTHR13384">
    <property type="entry name" value="G PATCH DOMAIN-CONTAINING PROTEIN 1"/>
    <property type="match status" value="1"/>
</dbReference>
<evidence type="ECO:0000313" key="3">
    <source>
        <dbReference type="EMBL" id="KAF9956467.1"/>
    </source>
</evidence>
<feature type="compositionally biased region" description="Polar residues" evidence="1">
    <location>
        <begin position="595"/>
        <end position="617"/>
    </location>
</feature>
<proteinExistence type="predicted"/>
<feature type="compositionally biased region" description="Basic and acidic residues" evidence="1">
    <location>
        <begin position="41"/>
        <end position="56"/>
    </location>
</feature>
<keyword evidence="4" id="KW-1185">Reference proteome</keyword>
<feature type="region of interest" description="Disordered" evidence="1">
    <location>
        <begin position="264"/>
        <end position="292"/>
    </location>
</feature>
<sequence length="839" mass="92042">MHVRDEQGRRRFHGAFTGGFSAGYYNTVGSKEGWAPSEFVSSRDKRSEKKIAKPEDFMDEEDKQASGRITQQRMLADASRLVTTDDFDVLGSTERDLQRKRAAARSMQAAGGILGALPDSMIDDIIIPSAEPVGIRLLKRMGWKPGQGIGPRVLKRNRRLKDGPLSDDDTDAPANVTFAPIDSSIVQFTNKTDHQGLGFDPYKNAPEFDRSLQSQTGSKYLSESVGTKKAGLKFGAFDDDDEDDNVYGVGPTPLRSMGIDTVLDDQPIARRRHDSDKKQSKTDSESPMYCSDGRPPLHGFVLAPSAKSVKWYPAPEVPRDFVPHHTFSHHEKPVHSSRGRDQPKLTADDRGVVLEETPIEAPRRSVFEYMSAENKNRLDNILGFVMDTEGEKHMRKNHWEVPTIDKDAAAAALQGFMPFGDNVPKQNRYKQYLNVQAGNSDEKIELVEGFSGEDMTRELNEFVQAARIFKPLSLSMANRFTSASKVVEFTQPAAGLRSAEEIKAAEKLAPASQAVERMEVPKSQAAKAAAMGMFGPLTRSSVDFFPSKLLCKRFNVPNPHPDHKDTGPETAKDLLDKTTMESMMMSRKPGEGMTAGNTGVPTSQSVSSGSAETTEIVAQQEEDHPDQPEEVEERPAMDIFKAIFDDSDSDSDSSSSDGPDDEDIKKADSQVAANDSDQTKAGDLESTDSDKPKGPFRPMFTKRTERSGSSPSVASPSTAFQSRTSKLELSSLKDFEDEEDDEHEMGPRLAIPKPIAASGRSSTFRKASVNVDKRSETADITATTTPNESLEAPLVAASAALDQSEDQDVMIGPPLPEKHNRDVESGTEELLASSRHESS</sequence>
<comment type="caution">
    <text evidence="3">The sequence shown here is derived from an EMBL/GenBank/DDBJ whole genome shotgun (WGS) entry which is preliminary data.</text>
</comment>
<dbReference type="InterPro" id="IPR000467">
    <property type="entry name" value="G_patch_dom"/>
</dbReference>
<feature type="compositionally biased region" description="Low complexity" evidence="1">
    <location>
        <begin position="707"/>
        <end position="717"/>
    </location>
</feature>
<feature type="compositionally biased region" description="Polar residues" evidence="1">
    <location>
        <begin position="778"/>
        <end position="787"/>
    </location>
</feature>
<name>A0A9P6LZW3_MORAP</name>
<feature type="region of interest" description="Disordered" evidence="1">
    <location>
        <begin position="326"/>
        <end position="345"/>
    </location>
</feature>
<evidence type="ECO:0000313" key="4">
    <source>
        <dbReference type="Proteomes" id="UP000738359"/>
    </source>
</evidence>